<keyword evidence="4 6" id="KW-1133">Transmembrane helix</keyword>
<comment type="caution">
    <text evidence="8">The sequence shown here is derived from an EMBL/GenBank/DDBJ whole genome shotgun (WGS) entry which is preliminary data.</text>
</comment>
<evidence type="ECO:0000256" key="6">
    <source>
        <dbReference type="SAM" id="Phobius"/>
    </source>
</evidence>
<dbReference type="Gene3D" id="1.20.144.10">
    <property type="entry name" value="Phosphatidic acid phosphatase type 2/haloperoxidase"/>
    <property type="match status" value="1"/>
</dbReference>
<dbReference type="SMART" id="SM00014">
    <property type="entry name" value="acidPPc"/>
    <property type="match status" value="1"/>
</dbReference>
<dbReference type="InterPro" id="IPR036938">
    <property type="entry name" value="PAP2/HPO_sf"/>
</dbReference>
<evidence type="ECO:0000256" key="5">
    <source>
        <dbReference type="ARBA" id="ARBA00023136"/>
    </source>
</evidence>
<keyword evidence="9" id="KW-1185">Reference proteome</keyword>
<feature type="transmembrane region" description="Helical" evidence="6">
    <location>
        <begin position="232"/>
        <end position="250"/>
    </location>
</feature>
<evidence type="ECO:0000256" key="2">
    <source>
        <dbReference type="ARBA" id="ARBA00008816"/>
    </source>
</evidence>
<feature type="domain" description="Phosphatidic acid phosphatase type 2/haloperoxidase" evidence="7">
    <location>
        <begin position="137"/>
        <end position="277"/>
    </location>
</feature>
<dbReference type="PANTHER" id="PTHR10165">
    <property type="entry name" value="LIPID PHOSPHATE PHOSPHATASE"/>
    <property type="match status" value="1"/>
</dbReference>
<gene>
    <name evidence="8" type="ORF">RIMI_LOCUS13129979</name>
</gene>
<organism evidence="8 9">
    <name type="scientific">Ranitomeya imitator</name>
    <name type="common">mimic poison frog</name>
    <dbReference type="NCBI Taxonomy" id="111125"/>
    <lineage>
        <taxon>Eukaryota</taxon>
        <taxon>Metazoa</taxon>
        <taxon>Chordata</taxon>
        <taxon>Craniata</taxon>
        <taxon>Vertebrata</taxon>
        <taxon>Euteleostomi</taxon>
        <taxon>Amphibia</taxon>
        <taxon>Batrachia</taxon>
        <taxon>Anura</taxon>
        <taxon>Neobatrachia</taxon>
        <taxon>Hyloidea</taxon>
        <taxon>Dendrobatidae</taxon>
        <taxon>Dendrobatinae</taxon>
        <taxon>Ranitomeya</taxon>
    </lineage>
</organism>
<feature type="transmembrane region" description="Helical" evidence="6">
    <location>
        <begin position="94"/>
        <end position="112"/>
    </location>
</feature>
<name>A0ABN9LTX7_9NEOB</name>
<evidence type="ECO:0000256" key="3">
    <source>
        <dbReference type="ARBA" id="ARBA00022692"/>
    </source>
</evidence>
<dbReference type="InterPro" id="IPR043216">
    <property type="entry name" value="PAP-like"/>
</dbReference>
<comment type="similarity">
    <text evidence="2">Belongs to the PA-phosphatase related phosphoesterase family.</text>
</comment>
<reference evidence="8" key="1">
    <citation type="submission" date="2023-07" db="EMBL/GenBank/DDBJ databases">
        <authorList>
            <person name="Stuckert A."/>
        </authorList>
    </citation>
    <scope>NUCLEOTIDE SEQUENCE</scope>
</reference>
<evidence type="ECO:0000256" key="4">
    <source>
        <dbReference type="ARBA" id="ARBA00022989"/>
    </source>
</evidence>
<evidence type="ECO:0000313" key="8">
    <source>
        <dbReference type="EMBL" id="CAJ0950670.1"/>
    </source>
</evidence>
<sequence>MHLTPGGAPDWCPDPRVLKVTVGGHCVHREPKAKVSKGSRWSLVFLDLLCLCVVSIPFLICELSLVPPVHRGFFCDDISIQFPSTREETVSDTMLISLGILITVVTIVLGECHRVSRQSRSDSCPRAGYLSSIYRQVLPFLFGSALGQSLTNAAKLSAGRLRPNFLSVCKPKGLNCTTGTYVEDYICTGNLSAVTEARKSFYSGHASFAMYSMLYLSFYLQVRFTWRGARLLRPLVQFVLILVALYTGFTRISDYRHHPSDVAVGFLQGALVAYWVAFYISDLFRPKSIQPMSIPPRPDSPETFTNC</sequence>
<dbReference type="EMBL" id="CAUEEQ010032070">
    <property type="protein sequence ID" value="CAJ0950670.1"/>
    <property type="molecule type" value="Genomic_DNA"/>
</dbReference>
<evidence type="ECO:0000259" key="7">
    <source>
        <dbReference type="SMART" id="SM00014"/>
    </source>
</evidence>
<feature type="transmembrane region" description="Helical" evidence="6">
    <location>
        <begin position="262"/>
        <end position="280"/>
    </location>
</feature>
<dbReference type="PANTHER" id="PTHR10165:SF94">
    <property type="entry name" value="PHOSPHATIDIC ACID PHOSPHATASE TYPE 2D"/>
    <property type="match status" value="1"/>
</dbReference>
<feature type="transmembrane region" description="Helical" evidence="6">
    <location>
        <begin position="201"/>
        <end position="220"/>
    </location>
</feature>
<dbReference type="Pfam" id="PF01569">
    <property type="entry name" value="PAP2"/>
    <property type="match status" value="1"/>
</dbReference>
<proteinExistence type="inferred from homology"/>
<evidence type="ECO:0000256" key="1">
    <source>
        <dbReference type="ARBA" id="ARBA00004141"/>
    </source>
</evidence>
<dbReference type="CDD" id="cd03384">
    <property type="entry name" value="PAP2_wunen"/>
    <property type="match status" value="1"/>
</dbReference>
<protein>
    <recommendedName>
        <fullName evidence="7">Phosphatidic acid phosphatase type 2/haloperoxidase domain-containing protein</fullName>
    </recommendedName>
</protein>
<dbReference type="InterPro" id="IPR000326">
    <property type="entry name" value="PAP2/HPO"/>
</dbReference>
<comment type="subcellular location">
    <subcellularLocation>
        <location evidence="1">Membrane</location>
        <topology evidence="1">Multi-pass membrane protein</topology>
    </subcellularLocation>
</comment>
<keyword evidence="5 6" id="KW-0472">Membrane</keyword>
<feature type="transmembrane region" description="Helical" evidence="6">
    <location>
        <begin position="41"/>
        <end position="60"/>
    </location>
</feature>
<keyword evidence="3 6" id="KW-0812">Transmembrane</keyword>
<accession>A0ABN9LTX7</accession>
<dbReference type="SUPFAM" id="SSF48317">
    <property type="entry name" value="Acid phosphatase/Vanadium-dependent haloperoxidase"/>
    <property type="match status" value="1"/>
</dbReference>
<evidence type="ECO:0000313" key="9">
    <source>
        <dbReference type="Proteomes" id="UP001176940"/>
    </source>
</evidence>
<dbReference type="Proteomes" id="UP001176940">
    <property type="component" value="Unassembled WGS sequence"/>
</dbReference>